<comment type="similarity">
    <text evidence="1">Belongs to the enoyl-CoA hydratase/isomerase family.</text>
</comment>
<dbReference type="Gene3D" id="3.90.226.10">
    <property type="entry name" value="2-enoyl-CoA Hydratase, Chain A, domain 1"/>
    <property type="match status" value="1"/>
</dbReference>
<proteinExistence type="inferred from homology"/>
<dbReference type="PANTHER" id="PTHR43459:SF1">
    <property type="entry name" value="EG:BACN32G11.4 PROTEIN"/>
    <property type="match status" value="1"/>
</dbReference>
<dbReference type="CDD" id="cd06558">
    <property type="entry name" value="crotonase-like"/>
    <property type="match status" value="1"/>
</dbReference>
<reference evidence="2" key="1">
    <citation type="submission" date="2021-02" db="EMBL/GenBank/DDBJ databases">
        <title>Natrosporangium hydrolyticum gen. nov., sp. nov, a haloalkaliphilic actinobacterium from a soda solonchak soil.</title>
        <authorList>
            <person name="Sorokin D.Y."/>
            <person name="Khijniak T.V."/>
            <person name="Zakharycheva A.P."/>
            <person name="Boueva O.V."/>
            <person name="Ariskina E.V."/>
            <person name="Hahnke R.L."/>
            <person name="Bunk B."/>
            <person name="Sproer C."/>
            <person name="Schumann P."/>
            <person name="Evtushenko L.I."/>
            <person name="Kublanov I.V."/>
        </authorList>
    </citation>
    <scope>NUCLEOTIDE SEQUENCE</scope>
    <source>
        <strain evidence="2">DSM 106523</strain>
    </source>
</reference>
<protein>
    <submittedName>
        <fullName evidence="2">Enoyl-CoA hydratase/isomerase family protein</fullName>
    </submittedName>
</protein>
<evidence type="ECO:0000256" key="1">
    <source>
        <dbReference type="RuleBase" id="RU003707"/>
    </source>
</evidence>
<dbReference type="AlphaFoldDB" id="A0A895YHW2"/>
<evidence type="ECO:0000313" key="2">
    <source>
        <dbReference type="EMBL" id="QSB15652.1"/>
    </source>
</evidence>
<evidence type="ECO:0000313" key="3">
    <source>
        <dbReference type="Proteomes" id="UP000662857"/>
    </source>
</evidence>
<dbReference type="KEGG" id="nhy:JQS43_04710"/>
<dbReference type="RefSeq" id="WP_239677834.1">
    <property type="nucleotide sequence ID" value="NZ_CP070499.1"/>
</dbReference>
<dbReference type="InterPro" id="IPR001753">
    <property type="entry name" value="Enoyl-CoA_hydra/iso"/>
</dbReference>
<name>A0A895YHW2_9ACTN</name>
<dbReference type="Proteomes" id="UP000662857">
    <property type="component" value="Chromosome"/>
</dbReference>
<accession>A0A895YHW2</accession>
<gene>
    <name evidence="2" type="ORF">JQS43_04710</name>
</gene>
<keyword evidence="3" id="KW-1185">Reference proteome</keyword>
<dbReference type="PANTHER" id="PTHR43459">
    <property type="entry name" value="ENOYL-COA HYDRATASE"/>
    <property type="match status" value="1"/>
</dbReference>
<organism evidence="2 3">
    <name type="scientific">Natronosporangium hydrolyticum</name>
    <dbReference type="NCBI Taxonomy" id="2811111"/>
    <lineage>
        <taxon>Bacteria</taxon>
        <taxon>Bacillati</taxon>
        <taxon>Actinomycetota</taxon>
        <taxon>Actinomycetes</taxon>
        <taxon>Micromonosporales</taxon>
        <taxon>Micromonosporaceae</taxon>
        <taxon>Natronosporangium</taxon>
    </lineage>
</organism>
<dbReference type="GO" id="GO:0003824">
    <property type="term" value="F:catalytic activity"/>
    <property type="evidence" value="ECO:0007669"/>
    <property type="project" value="InterPro"/>
</dbReference>
<dbReference type="EMBL" id="CP070499">
    <property type="protein sequence ID" value="QSB15652.1"/>
    <property type="molecule type" value="Genomic_DNA"/>
</dbReference>
<dbReference type="SUPFAM" id="SSF52096">
    <property type="entry name" value="ClpP/crotonase"/>
    <property type="match status" value="1"/>
</dbReference>
<dbReference type="InterPro" id="IPR029045">
    <property type="entry name" value="ClpP/crotonase-like_dom_sf"/>
</dbReference>
<sequence length="258" mass="26941">MTGPVLDEQDGPVLTLTLHRPERLNAVSEPMYTALREQLARAGTDPTIRVVVLRGAGRAFCAGADLKAHAGSERTLADRRGYAELAGAAVTDLVGLPKPVLAVVHGYAFGAGAELATAADFLITTPETVFAFPELTLGTYVGGGVTMLLPQLVGLARARELLFTGRRFTGAEAAAWGLAHQAVASPELPAAVSDLTGRLADSAPVPTGLLKQQLNQPDQIGAAIAEEVSALTTCMGTADWREGLAAFAERRTPSFEGR</sequence>
<dbReference type="Pfam" id="PF00378">
    <property type="entry name" value="ECH_1"/>
    <property type="match status" value="1"/>
</dbReference>
<dbReference type="InterPro" id="IPR018376">
    <property type="entry name" value="Enoyl-CoA_hyd/isom_CS"/>
</dbReference>
<dbReference type="PROSITE" id="PS00166">
    <property type="entry name" value="ENOYL_COA_HYDRATASE"/>
    <property type="match status" value="1"/>
</dbReference>